<feature type="transmembrane region" description="Helical" evidence="1">
    <location>
        <begin position="207"/>
        <end position="225"/>
    </location>
</feature>
<accession>A0ABP8DPS5</accession>
<evidence type="ECO:0000313" key="2">
    <source>
        <dbReference type="EMBL" id="GAA4260967.1"/>
    </source>
</evidence>
<feature type="transmembrane region" description="Helical" evidence="1">
    <location>
        <begin position="113"/>
        <end position="134"/>
    </location>
</feature>
<organism evidence="2 3">
    <name type="scientific">Dactylosporangium darangshiense</name>
    <dbReference type="NCBI Taxonomy" id="579108"/>
    <lineage>
        <taxon>Bacteria</taxon>
        <taxon>Bacillati</taxon>
        <taxon>Actinomycetota</taxon>
        <taxon>Actinomycetes</taxon>
        <taxon>Micromonosporales</taxon>
        <taxon>Micromonosporaceae</taxon>
        <taxon>Dactylosporangium</taxon>
    </lineage>
</organism>
<evidence type="ECO:0000256" key="1">
    <source>
        <dbReference type="SAM" id="Phobius"/>
    </source>
</evidence>
<dbReference type="Proteomes" id="UP001500620">
    <property type="component" value="Unassembled WGS sequence"/>
</dbReference>
<keyword evidence="1" id="KW-0812">Transmembrane</keyword>
<name>A0ABP8DPS5_9ACTN</name>
<feature type="transmembrane region" description="Helical" evidence="1">
    <location>
        <begin position="237"/>
        <end position="260"/>
    </location>
</feature>
<evidence type="ECO:0000313" key="3">
    <source>
        <dbReference type="Proteomes" id="UP001500620"/>
    </source>
</evidence>
<evidence type="ECO:0008006" key="4">
    <source>
        <dbReference type="Google" id="ProtNLM"/>
    </source>
</evidence>
<dbReference type="Pfam" id="PF22564">
    <property type="entry name" value="HAAS"/>
    <property type="match status" value="1"/>
</dbReference>
<keyword evidence="3" id="KW-1185">Reference proteome</keyword>
<feature type="transmembrane region" description="Helical" evidence="1">
    <location>
        <begin position="79"/>
        <end position="101"/>
    </location>
</feature>
<keyword evidence="1" id="KW-0472">Membrane</keyword>
<dbReference type="EMBL" id="BAABAT010000043">
    <property type="protein sequence ID" value="GAA4260967.1"/>
    <property type="molecule type" value="Genomic_DNA"/>
</dbReference>
<feature type="transmembrane region" description="Helical" evidence="1">
    <location>
        <begin position="155"/>
        <end position="172"/>
    </location>
</feature>
<feature type="transmembrane region" description="Helical" evidence="1">
    <location>
        <begin position="266"/>
        <end position="283"/>
    </location>
</feature>
<sequence>MTADQLIDRYVADVVGLLPRRQRPDVALELRALLSEQAADLDGEPAVREMLRRFGHPAEVAARYGTPVALIDPVDTRRFLTLAVGGAIVIQLGAVLAELIRADRDLGRAADEAWPVVFGWLGLLFAGFALAAWLRRRRPPTWHPRPLPTDRVNRAGRAAAVAFFVAGTLVLLDPDAALRLATGGRATQPALDAFAYDEGFVRYRGPILLAVVLAGIAIQTTLLWLGRWRPTVRTADLVHSLAVCAVLTWVIGSGPIFTAAPTDRSMKGAIAVIILATLIELAWRARRLSVAHALRHR</sequence>
<comment type="caution">
    <text evidence="2">The sequence shown here is derived from an EMBL/GenBank/DDBJ whole genome shotgun (WGS) entry which is preliminary data.</text>
</comment>
<gene>
    <name evidence="2" type="ORF">GCM10022255_091730</name>
</gene>
<dbReference type="RefSeq" id="WP_345137873.1">
    <property type="nucleotide sequence ID" value="NZ_BAABAT010000043.1"/>
</dbReference>
<reference evidence="3" key="1">
    <citation type="journal article" date="2019" name="Int. J. Syst. Evol. Microbiol.">
        <title>The Global Catalogue of Microorganisms (GCM) 10K type strain sequencing project: providing services to taxonomists for standard genome sequencing and annotation.</title>
        <authorList>
            <consortium name="The Broad Institute Genomics Platform"/>
            <consortium name="The Broad Institute Genome Sequencing Center for Infectious Disease"/>
            <person name="Wu L."/>
            <person name="Ma J."/>
        </authorList>
    </citation>
    <scope>NUCLEOTIDE SEQUENCE [LARGE SCALE GENOMIC DNA]</scope>
    <source>
        <strain evidence="3">JCM 17441</strain>
    </source>
</reference>
<proteinExistence type="predicted"/>
<keyword evidence="1" id="KW-1133">Transmembrane helix</keyword>
<protein>
    <recommendedName>
        <fullName evidence="4">Integral membrane protein</fullName>
    </recommendedName>
</protein>